<protein>
    <submittedName>
        <fullName evidence="6">HRSL1 enzyme</fullName>
    </submittedName>
</protein>
<dbReference type="GO" id="GO:0070292">
    <property type="term" value="P:N-acylphosphatidylethanolamine metabolic process"/>
    <property type="evidence" value="ECO:0007669"/>
    <property type="project" value="TreeGrafter"/>
</dbReference>
<evidence type="ECO:0000313" key="6">
    <source>
        <dbReference type="EMBL" id="NXT17007.1"/>
    </source>
</evidence>
<dbReference type="EMBL" id="VZTP01047288">
    <property type="protein sequence ID" value="NXT17007.1"/>
    <property type="molecule type" value="Genomic_DNA"/>
</dbReference>
<evidence type="ECO:0000256" key="1">
    <source>
        <dbReference type="ARBA" id="ARBA00007824"/>
    </source>
</evidence>
<accession>A0A7L3AA33</accession>
<dbReference type="InterPro" id="IPR051496">
    <property type="entry name" value="H-rev107_PLA/AT"/>
</dbReference>
<keyword evidence="4" id="KW-0443">Lipid metabolism</keyword>
<dbReference type="GO" id="GO:0004623">
    <property type="term" value="F:phospholipase A2 activity"/>
    <property type="evidence" value="ECO:0007669"/>
    <property type="project" value="TreeGrafter"/>
</dbReference>
<name>A0A7L3AA33_9PASE</name>
<evidence type="ECO:0000256" key="3">
    <source>
        <dbReference type="ARBA" id="ARBA00022801"/>
    </source>
</evidence>
<proteinExistence type="inferred from homology"/>
<feature type="non-terminal residue" evidence="6">
    <location>
        <position position="78"/>
    </location>
</feature>
<keyword evidence="2" id="KW-0808">Transferase</keyword>
<dbReference type="Proteomes" id="UP000553798">
    <property type="component" value="Unassembled WGS sequence"/>
</dbReference>
<feature type="domain" description="LRAT" evidence="5">
    <location>
        <begin position="1"/>
        <end position="78"/>
    </location>
</feature>
<dbReference type="InterPro" id="IPR007053">
    <property type="entry name" value="LRAT_dom"/>
</dbReference>
<dbReference type="Pfam" id="PF04970">
    <property type="entry name" value="LRAT"/>
    <property type="match status" value="1"/>
</dbReference>
<organism evidence="6 7">
    <name type="scientific">Prunella fulvescens</name>
    <name type="common">Brown accentor</name>
    <dbReference type="NCBI Taxonomy" id="670355"/>
    <lineage>
        <taxon>Eukaryota</taxon>
        <taxon>Metazoa</taxon>
        <taxon>Chordata</taxon>
        <taxon>Craniata</taxon>
        <taxon>Vertebrata</taxon>
        <taxon>Euteleostomi</taxon>
        <taxon>Archelosauria</taxon>
        <taxon>Archosauria</taxon>
        <taxon>Dinosauria</taxon>
        <taxon>Saurischia</taxon>
        <taxon>Theropoda</taxon>
        <taxon>Coelurosauria</taxon>
        <taxon>Aves</taxon>
        <taxon>Neognathae</taxon>
        <taxon>Neoaves</taxon>
        <taxon>Telluraves</taxon>
        <taxon>Australaves</taxon>
        <taxon>Passeriformes</taxon>
        <taxon>Passeroidea</taxon>
        <taxon>Prunellidae</taxon>
        <taxon>Prunella</taxon>
    </lineage>
</organism>
<dbReference type="GO" id="GO:0008970">
    <property type="term" value="F:phospholipase A1 activity"/>
    <property type="evidence" value="ECO:0007669"/>
    <property type="project" value="TreeGrafter"/>
</dbReference>
<feature type="non-terminal residue" evidence="6">
    <location>
        <position position="1"/>
    </location>
</feature>
<dbReference type="PROSITE" id="PS51934">
    <property type="entry name" value="LRAT"/>
    <property type="match status" value="1"/>
</dbReference>
<gene>
    <name evidence="6" type="primary">Hrasls_1</name>
    <name evidence="6" type="ORF">PRUFUL_R14861</name>
</gene>
<reference evidence="6 7" key="1">
    <citation type="submission" date="2019-09" db="EMBL/GenBank/DDBJ databases">
        <title>Bird 10,000 Genomes (B10K) Project - Family phase.</title>
        <authorList>
            <person name="Zhang G."/>
        </authorList>
    </citation>
    <scope>NUCLEOTIDE SEQUENCE [LARGE SCALE GENOMIC DNA]</scope>
    <source>
        <strain evidence="6">B10K-DU-012-46</strain>
    </source>
</reference>
<dbReference type="AlphaFoldDB" id="A0A7L3AA33"/>
<comment type="caution">
    <text evidence="6">The sequence shown here is derived from an EMBL/GenBank/DDBJ whole genome shotgun (WGS) entry which is preliminary data.</text>
</comment>
<evidence type="ECO:0000313" key="7">
    <source>
        <dbReference type="Proteomes" id="UP000553798"/>
    </source>
</evidence>
<dbReference type="Gene3D" id="3.90.1720.10">
    <property type="entry name" value="endopeptidase domain like (from Nostoc punctiforme)"/>
    <property type="match status" value="1"/>
</dbReference>
<comment type="similarity">
    <text evidence="1">Belongs to the H-rev107 family.</text>
</comment>
<dbReference type="GO" id="GO:0016410">
    <property type="term" value="F:N-acyltransferase activity"/>
    <property type="evidence" value="ECO:0007669"/>
    <property type="project" value="TreeGrafter"/>
</dbReference>
<evidence type="ECO:0000256" key="4">
    <source>
        <dbReference type="ARBA" id="ARBA00023098"/>
    </source>
</evidence>
<evidence type="ECO:0000259" key="5">
    <source>
        <dbReference type="PROSITE" id="PS51934"/>
    </source>
</evidence>
<dbReference type="PANTHER" id="PTHR13943:SF77">
    <property type="entry name" value="LRAT DOMAIN-CONTAINING PROTEIN"/>
    <property type="match status" value="1"/>
</dbReference>
<dbReference type="PANTHER" id="PTHR13943">
    <property type="entry name" value="HRAS-LIKE SUPPRESSOR - RELATED"/>
    <property type="match status" value="1"/>
</dbReference>
<sequence length="78" mass="9005">LIEIDRPRHQHWALYVGHGYVIHLTPVGKKHIKLGVHLVPVFTRKVKKELLEEVAGNNTWCINNKSDQNHTPLPVEEI</sequence>
<evidence type="ECO:0000256" key="2">
    <source>
        <dbReference type="ARBA" id="ARBA00022679"/>
    </source>
</evidence>
<keyword evidence="7" id="KW-1185">Reference proteome</keyword>
<keyword evidence="3" id="KW-0378">Hydrolase</keyword>
<dbReference type="GO" id="GO:0005737">
    <property type="term" value="C:cytoplasm"/>
    <property type="evidence" value="ECO:0007669"/>
    <property type="project" value="TreeGrafter"/>
</dbReference>